<proteinExistence type="predicted"/>
<gene>
    <name evidence="1" type="ORF">DW888_04280</name>
</gene>
<dbReference type="Proteomes" id="UP000284379">
    <property type="component" value="Unassembled WGS sequence"/>
</dbReference>
<dbReference type="Pfam" id="PF14092">
    <property type="entry name" value="DUF4270"/>
    <property type="match status" value="1"/>
</dbReference>
<organism evidence="1 2">
    <name type="scientific">Bacteroides nordii</name>
    <dbReference type="NCBI Taxonomy" id="291645"/>
    <lineage>
        <taxon>Bacteria</taxon>
        <taxon>Pseudomonadati</taxon>
        <taxon>Bacteroidota</taxon>
        <taxon>Bacteroidia</taxon>
        <taxon>Bacteroidales</taxon>
        <taxon>Bacteroidaceae</taxon>
        <taxon>Bacteroides</taxon>
    </lineage>
</organism>
<evidence type="ECO:0000313" key="2">
    <source>
        <dbReference type="Proteomes" id="UP000284379"/>
    </source>
</evidence>
<dbReference type="EMBL" id="QSGO01000002">
    <property type="protein sequence ID" value="RHB37789.1"/>
    <property type="molecule type" value="Genomic_DNA"/>
</dbReference>
<dbReference type="InterPro" id="IPR025366">
    <property type="entry name" value="DUF4270"/>
</dbReference>
<sequence length="529" mass="59646">MKVKYLWVALLSLTFWGCDDNTGTLGLGMFPGGDQTINGKLATFEVATESKLAKQVFAKTSTGYLGKFTDQEFGYYEAGFLTQLHCTDNFSFPAVYNPENPDDPDAIMVEDKTYRTELTLAYRTYFGDSLTASRLSVYRLDKNLAADKEAAYYTDINPEDFYPKNDANFLLGRKAYTAVDRSVKDSIRNLSGYIPSVTVTLPYELGQEIYKASREAEKGGKNFANIFRDLFKGIYVKNDYGDGTILYIDQIEMHVIFQCYMKEEDSGKNMKKYNSEEDSTYYSYRTFAATKEIIQANSFRSDEDKIKDKVKETGCTYLKTPAGIYTQATLPLLNNNNDSQKGILDSLRNDTLNVVRLTFTNYNQTNDKNKFSMGAPSYVLLVREKEKDDFFKKNKVNDDITTYIAQHNAINTNQYVFPNIARLINTCRAERDAAVIALANDGKIEGILDVDTGTPVTTIEAWEKATQWNKVALVPVTITRDQNTSTALGSIISVLNDLQPGYTKLKGGSEGDRLSMEVIYTSFDDKDKK</sequence>
<dbReference type="AlphaFoldDB" id="A0A413VW90"/>
<accession>A0A413VW90</accession>
<evidence type="ECO:0000313" key="1">
    <source>
        <dbReference type="EMBL" id="RHB37789.1"/>
    </source>
</evidence>
<protein>
    <submittedName>
        <fullName evidence="1">DUF4270 domain-containing protein</fullName>
    </submittedName>
</protein>
<name>A0A413VW90_9BACE</name>
<reference evidence="1 2" key="1">
    <citation type="submission" date="2018-08" db="EMBL/GenBank/DDBJ databases">
        <title>A genome reference for cultivated species of the human gut microbiota.</title>
        <authorList>
            <person name="Zou Y."/>
            <person name="Xue W."/>
            <person name="Luo G."/>
        </authorList>
    </citation>
    <scope>NUCLEOTIDE SEQUENCE [LARGE SCALE GENOMIC DNA]</scope>
    <source>
        <strain evidence="1 2">AM40-30BH</strain>
    </source>
</reference>
<comment type="caution">
    <text evidence="1">The sequence shown here is derived from an EMBL/GenBank/DDBJ whole genome shotgun (WGS) entry which is preliminary data.</text>
</comment>
<dbReference type="RefSeq" id="WP_122200924.1">
    <property type="nucleotide sequence ID" value="NZ_CABJFV010000002.1"/>
</dbReference>